<dbReference type="InterPro" id="IPR049971">
    <property type="entry name" value="CLC_0170-like"/>
</dbReference>
<feature type="transmembrane region" description="Helical" evidence="1">
    <location>
        <begin position="6"/>
        <end position="25"/>
    </location>
</feature>
<proteinExistence type="predicted"/>
<dbReference type="OrthoDB" id="2897521at2"/>
<dbReference type="EMBL" id="NPBY01000046">
    <property type="protein sequence ID" value="PAD75277.1"/>
    <property type="molecule type" value="Genomic_DNA"/>
</dbReference>
<evidence type="ECO:0000313" key="2">
    <source>
        <dbReference type="EMBL" id="PAD75277.1"/>
    </source>
</evidence>
<reference evidence="2 3" key="1">
    <citation type="submission" date="2017-07" db="EMBL/GenBank/DDBJ databases">
        <title>Isolation and whole genome analysis of endospore-forming bacteria from heroin.</title>
        <authorList>
            <person name="Kalinowski J."/>
            <person name="Ahrens B."/>
            <person name="Al-Dilaimi A."/>
            <person name="Winkler A."/>
            <person name="Wibberg D."/>
            <person name="Schleenbecker U."/>
            <person name="Ruckert C."/>
            <person name="Wolfel R."/>
            <person name="Grass G."/>
        </authorList>
    </citation>
    <scope>NUCLEOTIDE SEQUENCE [LARGE SCALE GENOMIC DNA]</scope>
    <source>
        <strain evidence="2 3">7537-G1</strain>
    </source>
</reference>
<dbReference type="NCBIfam" id="NF042414">
    <property type="entry name" value="CLC_0170_fam"/>
    <property type="match status" value="1"/>
</dbReference>
<accession>A0A268EQ83</accession>
<keyword evidence="1" id="KW-1133">Transmembrane helix</keyword>
<comment type="caution">
    <text evidence="2">The sequence shown here is derived from an EMBL/GenBank/DDBJ whole genome shotgun (WGS) entry which is preliminary data.</text>
</comment>
<organism evidence="2 3">
    <name type="scientific">Paenibacillus campinasensis</name>
    <dbReference type="NCBI Taxonomy" id="66347"/>
    <lineage>
        <taxon>Bacteria</taxon>
        <taxon>Bacillati</taxon>
        <taxon>Bacillota</taxon>
        <taxon>Bacilli</taxon>
        <taxon>Bacillales</taxon>
        <taxon>Paenibacillaceae</taxon>
        <taxon>Paenibacillus</taxon>
    </lineage>
</organism>
<gene>
    <name evidence="2" type="ORF">CHH67_15515</name>
</gene>
<sequence length="69" mass="7758">MIGEMYSGYLYMAIAIWIFSGLFNLGVDRTNYGQFEMKKEQKASTVLGWINLSLGVLTFTGAMIIKLLV</sequence>
<evidence type="ECO:0000256" key="1">
    <source>
        <dbReference type="SAM" id="Phobius"/>
    </source>
</evidence>
<evidence type="ECO:0000313" key="3">
    <source>
        <dbReference type="Proteomes" id="UP000215596"/>
    </source>
</evidence>
<keyword evidence="1" id="KW-0812">Transmembrane</keyword>
<name>A0A268EQ83_9BACL</name>
<dbReference type="Proteomes" id="UP000215596">
    <property type="component" value="Unassembled WGS sequence"/>
</dbReference>
<dbReference type="RefSeq" id="WP_095266114.1">
    <property type="nucleotide sequence ID" value="NZ_NPBY01000046.1"/>
</dbReference>
<dbReference type="AlphaFoldDB" id="A0A268EQ83"/>
<keyword evidence="1" id="KW-0472">Membrane</keyword>
<protein>
    <submittedName>
        <fullName evidence="2">Uncharacterized protein</fullName>
    </submittedName>
</protein>
<feature type="transmembrane region" description="Helical" evidence="1">
    <location>
        <begin position="46"/>
        <end position="68"/>
    </location>
</feature>